<dbReference type="GO" id="GO:0009791">
    <property type="term" value="P:post-embryonic development"/>
    <property type="evidence" value="ECO:0007669"/>
    <property type="project" value="UniProtKB-ARBA"/>
</dbReference>
<dbReference type="PANTHER" id="PTHR46481:SF10">
    <property type="entry name" value="ZINC FINGER BED DOMAIN-CONTAINING PROTEIN 39"/>
    <property type="match status" value="1"/>
</dbReference>
<dbReference type="AlphaFoldDB" id="A0A834GGS2"/>
<dbReference type="InterPro" id="IPR052035">
    <property type="entry name" value="ZnF_BED_domain_contain"/>
</dbReference>
<reference evidence="12" key="1">
    <citation type="submission" date="2019-11" db="EMBL/GenBank/DDBJ databases">
        <authorList>
            <person name="Liu Y."/>
            <person name="Hou J."/>
            <person name="Li T.-Q."/>
            <person name="Guan C.-H."/>
            <person name="Wu X."/>
            <person name="Wu H.-Z."/>
            <person name="Ling F."/>
            <person name="Zhang R."/>
            <person name="Shi X.-G."/>
            <person name="Ren J.-P."/>
            <person name="Chen E.-F."/>
            <person name="Sun J.-M."/>
        </authorList>
    </citation>
    <scope>NUCLEOTIDE SEQUENCE</scope>
    <source>
        <strain evidence="12">Adult_tree_wgs_1</strain>
        <tissue evidence="12">Leaves</tissue>
    </source>
</reference>
<keyword evidence="5" id="KW-0862">Zinc</keyword>
<keyword evidence="3" id="KW-0479">Metal-binding</keyword>
<dbReference type="InterPro" id="IPR036236">
    <property type="entry name" value="Znf_C2H2_sf"/>
</dbReference>
<dbReference type="GO" id="GO:0008270">
    <property type="term" value="F:zinc ion binding"/>
    <property type="evidence" value="ECO:0007669"/>
    <property type="project" value="UniProtKB-KW"/>
</dbReference>
<evidence type="ECO:0000259" key="11">
    <source>
        <dbReference type="PROSITE" id="PS50808"/>
    </source>
</evidence>
<dbReference type="GO" id="GO:0046983">
    <property type="term" value="F:protein dimerization activity"/>
    <property type="evidence" value="ECO:0007669"/>
    <property type="project" value="InterPro"/>
</dbReference>
<evidence type="ECO:0000256" key="5">
    <source>
        <dbReference type="ARBA" id="ARBA00022833"/>
    </source>
</evidence>
<evidence type="ECO:0000256" key="7">
    <source>
        <dbReference type="ARBA" id="ARBA00023125"/>
    </source>
</evidence>
<gene>
    <name evidence="12" type="ORF">RHSIM_Rhsim09G0090800</name>
</gene>
<dbReference type="OrthoDB" id="2610923at2759"/>
<comment type="caution">
    <text evidence="12">The sequence shown here is derived from an EMBL/GenBank/DDBJ whole genome shotgun (WGS) entry which is preliminary data.</text>
</comment>
<sequence>MRLKDSLGTWRTDQKEIAEVIKDHFQKLYMAPPNRDFGDLVSLIDPVISEDWNTKLTREVTKEEVQLVVFQMGALKAAGSDGFPGLFYQSYWDILGDDVFGAVSSFFQDGHLLKEMNQTNVTLIPKRPNLEDNGGRTSKPGEIRKSSIVQQYHKCCQQKQSENLGAMVAPAPHMENSWMCVDEVFLRSVLVKIGIGRSSSLFDPLWCDMSDREFHLTSPLQNSSTQISSFEDSSTSPIMANAGENADAIANANEADVGVGEEANYVVIEVIEEESNPFKRKERKKTSAVWNDFESVTFVDGSKKHQCKFCKDYFNIQASGSTTHLIRHLKTCVQRRLQLGLSEKRQKTSSFEAEGSESGNLTSFTYDHAKVREAASHMILYHDFCNVPPPHTGVIISDALYKCLVDWNIENKVATITVDNASYNDVALRNLKSTFQLLKKKLPLDGIVKGMWVFLMCLPMKSGKRVENVCQFLEIFNDVTNIISGCEYPTSNLFLTEVWRVKEILDKNSMSELEYLRSMALKMKGKFDKNWGECNLVMALGAALDPRYKLVLIGFCFPEIYGDKADQNIAIVHKSLYDLYDECVVMHFQAYNEQNLQQNNTEVCTLSSVSKGKKVATGKSKYESFVRKADTIQPVKSDLDIYLKEGVYICASQAQGVEVSDPHFDALEWWKANTLKYCILSKMACDILSIPITSVASESTFSAGGRVIDPYCASLAIETVEMLLCGADYVRAYHGLKKGSDTKEPSYKEFILP</sequence>
<evidence type="ECO:0000256" key="4">
    <source>
        <dbReference type="ARBA" id="ARBA00022771"/>
    </source>
</evidence>
<keyword evidence="4 10" id="KW-0863">Zinc-finger</keyword>
<comment type="subcellular location">
    <subcellularLocation>
        <location evidence="1">Nucleus</location>
    </subcellularLocation>
</comment>
<dbReference type="SMART" id="SM00614">
    <property type="entry name" value="ZnF_BED"/>
    <property type="match status" value="1"/>
</dbReference>
<evidence type="ECO:0000256" key="2">
    <source>
        <dbReference type="ARBA" id="ARBA00011738"/>
    </source>
</evidence>
<evidence type="ECO:0000256" key="1">
    <source>
        <dbReference type="ARBA" id="ARBA00004123"/>
    </source>
</evidence>
<dbReference type="GO" id="GO:0005634">
    <property type="term" value="C:nucleus"/>
    <property type="evidence" value="ECO:0007669"/>
    <property type="project" value="UniProtKB-SubCell"/>
</dbReference>
<keyword evidence="6" id="KW-0805">Transcription regulation</keyword>
<evidence type="ECO:0000313" key="12">
    <source>
        <dbReference type="EMBL" id="KAF7131586.1"/>
    </source>
</evidence>
<evidence type="ECO:0000256" key="8">
    <source>
        <dbReference type="ARBA" id="ARBA00023163"/>
    </source>
</evidence>
<accession>A0A834GGS2</accession>
<evidence type="ECO:0000256" key="6">
    <source>
        <dbReference type="ARBA" id="ARBA00023015"/>
    </source>
</evidence>
<name>A0A834GGS2_RHOSS</name>
<proteinExistence type="predicted"/>
<dbReference type="InterPro" id="IPR003656">
    <property type="entry name" value="Znf_BED"/>
</dbReference>
<dbReference type="EMBL" id="WJXA01000009">
    <property type="protein sequence ID" value="KAF7131586.1"/>
    <property type="molecule type" value="Genomic_DNA"/>
</dbReference>
<keyword evidence="9" id="KW-0539">Nucleus</keyword>
<dbReference type="InterPro" id="IPR012337">
    <property type="entry name" value="RNaseH-like_sf"/>
</dbReference>
<keyword evidence="7" id="KW-0238">DNA-binding</keyword>
<dbReference type="Pfam" id="PF05699">
    <property type="entry name" value="Dimer_Tnp_hAT"/>
    <property type="match status" value="1"/>
</dbReference>
<dbReference type="SUPFAM" id="SSF53098">
    <property type="entry name" value="Ribonuclease H-like"/>
    <property type="match status" value="1"/>
</dbReference>
<keyword evidence="8" id="KW-0804">Transcription</keyword>
<protein>
    <recommendedName>
        <fullName evidence="11">BED-type domain-containing protein</fullName>
    </recommendedName>
</protein>
<dbReference type="PROSITE" id="PS50808">
    <property type="entry name" value="ZF_BED"/>
    <property type="match status" value="1"/>
</dbReference>
<dbReference type="SUPFAM" id="SSF57667">
    <property type="entry name" value="beta-beta-alpha zinc fingers"/>
    <property type="match status" value="1"/>
</dbReference>
<evidence type="ECO:0000256" key="3">
    <source>
        <dbReference type="ARBA" id="ARBA00022723"/>
    </source>
</evidence>
<dbReference type="Pfam" id="PF14372">
    <property type="entry name" value="hAT-like_RNase-H"/>
    <property type="match status" value="1"/>
</dbReference>
<evidence type="ECO:0000256" key="10">
    <source>
        <dbReference type="PROSITE-ProRule" id="PRU00027"/>
    </source>
</evidence>
<dbReference type="InterPro" id="IPR008906">
    <property type="entry name" value="HATC_C_dom"/>
</dbReference>
<organism evidence="12 13">
    <name type="scientific">Rhododendron simsii</name>
    <name type="common">Sims's rhododendron</name>
    <dbReference type="NCBI Taxonomy" id="118357"/>
    <lineage>
        <taxon>Eukaryota</taxon>
        <taxon>Viridiplantae</taxon>
        <taxon>Streptophyta</taxon>
        <taxon>Embryophyta</taxon>
        <taxon>Tracheophyta</taxon>
        <taxon>Spermatophyta</taxon>
        <taxon>Magnoliopsida</taxon>
        <taxon>eudicotyledons</taxon>
        <taxon>Gunneridae</taxon>
        <taxon>Pentapetalae</taxon>
        <taxon>asterids</taxon>
        <taxon>Ericales</taxon>
        <taxon>Ericaceae</taxon>
        <taxon>Ericoideae</taxon>
        <taxon>Rhodoreae</taxon>
        <taxon>Rhododendron</taxon>
    </lineage>
</organism>
<dbReference type="PANTHER" id="PTHR46481">
    <property type="entry name" value="ZINC FINGER BED DOMAIN-CONTAINING PROTEIN 4"/>
    <property type="match status" value="1"/>
</dbReference>
<evidence type="ECO:0000256" key="9">
    <source>
        <dbReference type="ARBA" id="ARBA00023242"/>
    </source>
</evidence>
<evidence type="ECO:0000313" key="13">
    <source>
        <dbReference type="Proteomes" id="UP000626092"/>
    </source>
</evidence>
<dbReference type="Proteomes" id="UP000626092">
    <property type="component" value="Unassembled WGS sequence"/>
</dbReference>
<feature type="domain" description="BED-type" evidence="11">
    <location>
        <begin position="284"/>
        <end position="339"/>
    </location>
</feature>
<dbReference type="InterPro" id="IPR025525">
    <property type="entry name" value="hAT-like_transposase_RNase-H"/>
</dbReference>
<comment type="subunit">
    <text evidence="2">Homodimer.</text>
</comment>
<dbReference type="GO" id="GO:0003677">
    <property type="term" value="F:DNA binding"/>
    <property type="evidence" value="ECO:0007669"/>
    <property type="project" value="UniProtKB-KW"/>
</dbReference>
<keyword evidence="13" id="KW-1185">Reference proteome</keyword>